<sequence length="86" mass="10008">MPLTDERPPKNEGEMGSEEILPFECVMKSRSLDPSYMSLALDMLEVSENPENGSRWLLEYCMRRNEENRISRESRSEKKGHADTRS</sequence>
<reference evidence="2 3" key="1">
    <citation type="submission" date="2019-06" db="EMBL/GenBank/DDBJ databases">
        <authorList>
            <person name="Palmer J.M."/>
        </authorList>
    </citation>
    <scope>NUCLEOTIDE SEQUENCE [LARGE SCALE GENOMIC DNA]</scope>
    <source>
        <strain evidence="2 3">TWF191</strain>
    </source>
</reference>
<dbReference type="AlphaFoldDB" id="A0A7C8R3Z0"/>
<feature type="compositionally biased region" description="Basic and acidic residues" evidence="1">
    <location>
        <begin position="1"/>
        <end position="13"/>
    </location>
</feature>
<evidence type="ECO:0000313" key="2">
    <source>
        <dbReference type="EMBL" id="KAF3231944.1"/>
    </source>
</evidence>
<evidence type="ECO:0000313" key="3">
    <source>
        <dbReference type="Proteomes" id="UP000483672"/>
    </source>
</evidence>
<organism evidence="2 3">
    <name type="scientific">Orbilia oligospora</name>
    <name type="common">Nematode-trapping fungus</name>
    <name type="synonym">Arthrobotrys oligospora</name>
    <dbReference type="NCBI Taxonomy" id="2813651"/>
    <lineage>
        <taxon>Eukaryota</taxon>
        <taxon>Fungi</taxon>
        <taxon>Dikarya</taxon>
        <taxon>Ascomycota</taxon>
        <taxon>Pezizomycotina</taxon>
        <taxon>Orbiliomycetes</taxon>
        <taxon>Orbiliales</taxon>
        <taxon>Orbiliaceae</taxon>
        <taxon>Orbilia</taxon>
    </lineage>
</organism>
<evidence type="ECO:0000256" key="1">
    <source>
        <dbReference type="SAM" id="MobiDB-lite"/>
    </source>
</evidence>
<name>A0A7C8R3Z0_ORBOL</name>
<gene>
    <name evidence="2" type="ORF">TWF191_003920</name>
</gene>
<feature type="region of interest" description="Disordered" evidence="1">
    <location>
        <begin position="1"/>
        <end position="20"/>
    </location>
</feature>
<dbReference type="Proteomes" id="UP000483672">
    <property type="component" value="Unassembled WGS sequence"/>
</dbReference>
<feature type="region of interest" description="Disordered" evidence="1">
    <location>
        <begin position="67"/>
        <end position="86"/>
    </location>
</feature>
<proteinExistence type="predicted"/>
<dbReference type="EMBL" id="WIPF01000002">
    <property type="protein sequence ID" value="KAF3231944.1"/>
    <property type="molecule type" value="Genomic_DNA"/>
</dbReference>
<comment type="caution">
    <text evidence="2">The sequence shown here is derived from an EMBL/GenBank/DDBJ whole genome shotgun (WGS) entry which is preliminary data.</text>
</comment>
<protein>
    <submittedName>
        <fullName evidence="2">Uncharacterized protein</fullName>
    </submittedName>
</protein>
<accession>A0A7C8R3Z0</accession>